<dbReference type="STRING" id="51351.M4FBM5"/>
<dbReference type="PANTHER" id="PTHR46326">
    <property type="entry name" value="ZINC FINGER PROTEIN ZAT1-RELATED"/>
    <property type="match status" value="1"/>
</dbReference>
<reference evidence="4 5" key="1">
    <citation type="journal article" date="2011" name="Nat. Genet.">
        <title>The genome of the mesopolyploid crop species Brassica rapa.</title>
        <authorList>
            <consortium name="Brassica rapa Genome Sequencing Project Consortium"/>
            <person name="Wang X."/>
            <person name="Wang H."/>
            <person name="Wang J."/>
            <person name="Sun R."/>
            <person name="Wu J."/>
            <person name="Liu S."/>
            <person name="Bai Y."/>
            <person name="Mun J.H."/>
            <person name="Bancroft I."/>
            <person name="Cheng F."/>
            <person name="Huang S."/>
            <person name="Li X."/>
            <person name="Hua W."/>
            <person name="Wang J."/>
            <person name="Wang X."/>
            <person name="Freeling M."/>
            <person name="Pires J.C."/>
            <person name="Paterson A.H."/>
            <person name="Chalhoub B."/>
            <person name="Wang B."/>
            <person name="Hayward A."/>
            <person name="Sharpe A.G."/>
            <person name="Park B.S."/>
            <person name="Weisshaar B."/>
            <person name="Liu B."/>
            <person name="Li B."/>
            <person name="Liu B."/>
            <person name="Tong C."/>
            <person name="Song C."/>
            <person name="Duran C."/>
            <person name="Peng C."/>
            <person name="Geng C."/>
            <person name="Koh C."/>
            <person name="Lin C."/>
            <person name="Edwards D."/>
            <person name="Mu D."/>
            <person name="Shen D."/>
            <person name="Soumpourou E."/>
            <person name="Li F."/>
            <person name="Fraser F."/>
            <person name="Conant G."/>
            <person name="Lassalle G."/>
            <person name="King G.J."/>
            <person name="Bonnema G."/>
            <person name="Tang H."/>
            <person name="Wang H."/>
            <person name="Belcram H."/>
            <person name="Zhou H."/>
            <person name="Hirakawa H."/>
            <person name="Abe H."/>
            <person name="Guo H."/>
            <person name="Wang H."/>
            <person name="Jin H."/>
            <person name="Parkin I.A."/>
            <person name="Batley J."/>
            <person name="Kim J.S."/>
            <person name="Just J."/>
            <person name="Li J."/>
            <person name="Xu J."/>
            <person name="Deng J."/>
            <person name="Kim J.A."/>
            <person name="Li J."/>
            <person name="Yu J."/>
            <person name="Meng J."/>
            <person name="Wang J."/>
            <person name="Min J."/>
            <person name="Poulain J."/>
            <person name="Wang J."/>
            <person name="Hatakeyama K."/>
            <person name="Wu K."/>
            <person name="Wang L."/>
            <person name="Fang L."/>
            <person name="Trick M."/>
            <person name="Links M.G."/>
            <person name="Zhao M."/>
            <person name="Jin M."/>
            <person name="Ramchiary N."/>
            <person name="Drou N."/>
            <person name="Berkman P.J."/>
            <person name="Cai Q."/>
            <person name="Huang Q."/>
            <person name="Li R."/>
            <person name="Tabata S."/>
            <person name="Cheng S."/>
            <person name="Zhang S."/>
            <person name="Zhang S."/>
            <person name="Huang S."/>
            <person name="Sato S."/>
            <person name="Sun S."/>
            <person name="Kwon S.J."/>
            <person name="Choi S.R."/>
            <person name="Lee T.H."/>
            <person name="Fan W."/>
            <person name="Zhao X."/>
            <person name="Tan X."/>
            <person name="Xu X."/>
            <person name="Wang Y."/>
            <person name="Qiu Y."/>
            <person name="Yin Y."/>
            <person name="Li Y."/>
            <person name="Du Y."/>
            <person name="Liao Y."/>
            <person name="Lim Y."/>
            <person name="Narusaka Y."/>
            <person name="Wang Y."/>
            <person name="Wang Z."/>
            <person name="Li Z."/>
            <person name="Wang Z."/>
            <person name="Xiong Z."/>
            <person name="Zhang Z."/>
        </authorList>
    </citation>
    <scope>NUCLEOTIDE SEQUENCE [LARGE SCALE GENOMIC DNA]</scope>
    <source>
        <strain evidence="4 5">cv. Chiifu-401-42</strain>
    </source>
</reference>
<feature type="region of interest" description="Disordered" evidence="2">
    <location>
        <begin position="20"/>
        <end position="56"/>
    </location>
</feature>
<protein>
    <recommendedName>
        <fullName evidence="3">C2H2-type domain-containing protein</fullName>
    </recommendedName>
</protein>
<dbReference type="InParanoid" id="M4FBM5"/>
<reference evidence="4 5" key="2">
    <citation type="journal article" date="2018" name="Hortic Res">
        <title>Improved Brassica rapa reference genome by single-molecule sequencing and chromosome conformation capture technologies.</title>
        <authorList>
            <person name="Zhang L."/>
            <person name="Cai X."/>
            <person name="Wu J."/>
            <person name="Liu M."/>
            <person name="Grob S."/>
            <person name="Cheng F."/>
            <person name="Liang J."/>
            <person name="Cai C."/>
            <person name="Liu Z."/>
            <person name="Liu B."/>
            <person name="Wang F."/>
            <person name="Li S."/>
            <person name="Liu F."/>
            <person name="Li X."/>
            <person name="Cheng L."/>
            <person name="Yang W."/>
            <person name="Li M.H."/>
            <person name="Grossniklaus U."/>
            <person name="Zheng H."/>
            <person name="Wang X."/>
        </authorList>
    </citation>
    <scope>NUCLEOTIDE SEQUENCE [LARGE SCALE GENOMIC DNA]</scope>
    <source>
        <strain evidence="4 5">cv. Chiifu-401-42</strain>
    </source>
</reference>
<dbReference type="PANTHER" id="PTHR46326:SF17">
    <property type="entry name" value="C2H2-TYPE DOMAIN-CONTAINING PROTEIN"/>
    <property type="match status" value="1"/>
</dbReference>
<feature type="domain" description="C2H2-type" evidence="3">
    <location>
        <begin position="4"/>
        <end position="26"/>
    </location>
</feature>
<dbReference type="GO" id="GO:0008270">
    <property type="term" value="F:zinc ion binding"/>
    <property type="evidence" value="ECO:0007669"/>
    <property type="project" value="UniProtKB-KW"/>
</dbReference>
<feature type="compositionally biased region" description="Basic residues" evidence="2">
    <location>
        <begin position="358"/>
        <end position="369"/>
    </location>
</feature>
<dbReference type="Pfam" id="PF13912">
    <property type="entry name" value="zf-C2H2_6"/>
    <property type="match status" value="1"/>
</dbReference>
<keyword evidence="5" id="KW-1185">Reference proteome</keyword>
<feature type="region of interest" description="Disordered" evidence="2">
    <location>
        <begin position="78"/>
        <end position="134"/>
    </location>
</feature>
<evidence type="ECO:0000313" key="5">
    <source>
        <dbReference type="Proteomes" id="UP000011750"/>
    </source>
</evidence>
<dbReference type="Proteomes" id="UP000011750">
    <property type="component" value="Chromosome A01"/>
</dbReference>
<evidence type="ECO:0000313" key="4">
    <source>
        <dbReference type="EnsemblPlants" id="Bra038491.1-P"/>
    </source>
</evidence>
<name>M4FBM5_BRACM</name>
<evidence type="ECO:0000256" key="2">
    <source>
        <dbReference type="SAM" id="MobiDB-lite"/>
    </source>
</evidence>
<feature type="compositionally biased region" description="Basic residues" evidence="2">
    <location>
        <begin position="95"/>
        <end position="118"/>
    </location>
</feature>
<dbReference type="EnsemblPlants" id="Bra038491.1">
    <property type="protein sequence ID" value="Bra038491.1-P"/>
    <property type="gene ID" value="Bra038491"/>
</dbReference>
<dbReference type="PROSITE" id="PS50157">
    <property type="entry name" value="ZINC_FINGER_C2H2_2"/>
    <property type="match status" value="1"/>
</dbReference>
<dbReference type="InterPro" id="IPR044303">
    <property type="entry name" value="ZAT1/4/9"/>
</dbReference>
<dbReference type="Gramene" id="Bra038491.1">
    <property type="protein sequence ID" value="Bra038491.1-P"/>
    <property type="gene ID" value="Bra038491"/>
</dbReference>
<keyword evidence="1" id="KW-0862">Zinc</keyword>
<keyword evidence="1" id="KW-0479">Metal-binding</keyword>
<dbReference type="AlphaFoldDB" id="M4FBM5"/>
<keyword evidence="1" id="KW-0863">Zinc-finger</keyword>
<sequence length="389" mass="43708">MQKHKCKLCSKSFCNGRALGGHMKSHLVSSHRPTRKKLSDSVYSSSSSSEGKTLVYGLRENPRKSFRVFSQDPESSIVYNSDTETEPESVDPVRKRSRTAVSKNKKKKKKKKRSKKMTRYISSPEPASSVSDGSQEHDLAMCLMMLSRDSRKIELVKKPVLEAEETKPEKRQFPELRRRGVPMIGHHLLLSRLWKLSFVVELVFFVASFTSDHNDMEENVTKRAKELTRSLSFTDLSDHEPVTVAGDNQIIGALNDMEIEDNQDDGMMECEGMDEDLLGIDLKDMEEREALQVVSKATSGHVTSRTVTTVLKNSRQGTKVNVPLGLQNKKFEILRRGSPRKPSSSSQGAHTARDSTRSRKHSQSSKKQRGSASKGDGLMGSKNSSQDYR</sequence>
<evidence type="ECO:0000256" key="1">
    <source>
        <dbReference type="PROSITE-ProRule" id="PRU00042"/>
    </source>
</evidence>
<dbReference type="InterPro" id="IPR013087">
    <property type="entry name" value="Znf_C2H2_type"/>
</dbReference>
<dbReference type="GO" id="GO:0006355">
    <property type="term" value="P:regulation of DNA-templated transcription"/>
    <property type="evidence" value="ECO:0007669"/>
    <property type="project" value="InterPro"/>
</dbReference>
<proteinExistence type="predicted"/>
<accession>M4FBM5</accession>
<dbReference type="eggNOG" id="KOG1721">
    <property type="taxonomic scope" value="Eukaryota"/>
</dbReference>
<reference evidence="4" key="3">
    <citation type="submission" date="2023-03" db="UniProtKB">
        <authorList>
            <consortium name="EnsemblPlants"/>
        </authorList>
    </citation>
    <scope>IDENTIFICATION</scope>
    <source>
        <strain evidence="4">cv. Chiifu-401-42</strain>
    </source>
</reference>
<dbReference type="HOGENOM" id="CLU_710506_0_0_1"/>
<organism evidence="4 5">
    <name type="scientific">Brassica campestris</name>
    <name type="common">Field mustard</name>
    <dbReference type="NCBI Taxonomy" id="3711"/>
    <lineage>
        <taxon>Eukaryota</taxon>
        <taxon>Viridiplantae</taxon>
        <taxon>Streptophyta</taxon>
        <taxon>Embryophyta</taxon>
        <taxon>Tracheophyta</taxon>
        <taxon>Spermatophyta</taxon>
        <taxon>Magnoliopsida</taxon>
        <taxon>eudicotyledons</taxon>
        <taxon>Gunneridae</taxon>
        <taxon>Pentapetalae</taxon>
        <taxon>rosids</taxon>
        <taxon>malvids</taxon>
        <taxon>Brassicales</taxon>
        <taxon>Brassicaceae</taxon>
        <taxon>Brassiceae</taxon>
        <taxon>Brassica</taxon>
    </lineage>
</organism>
<evidence type="ECO:0000259" key="3">
    <source>
        <dbReference type="PROSITE" id="PS50157"/>
    </source>
</evidence>
<dbReference type="PROSITE" id="PS00028">
    <property type="entry name" value="ZINC_FINGER_C2H2_1"/>
    <property type="match status" value="1"/>
</dbReference>
<feature type="region of interest" description="Disordered" evidence="2">
    <location>
        <begin position="330"/>
        <end position="389"/>
    </location>
</feature>
<feature type="compositionally biased region" description="Low complexity" evidence="2">
    <location>
        <begin position="40"/>
        <end position="49"/>
    </location>
</feature>